<reference evidence="1 2" key="1">
    <citation type="submission" date="2013-02" db="EMBL/GenBank/DDBJ databases">
        <title>The Genome Sequence of Acinetobacter gerneri CIP 107464.</title>
        <authorList>
            <consortium name="The Broad Institute Genome Sequencing Platform"/>
            <consortium name="The Broad Institute Genome Sequencing Center for Infectious Disease"/>
            <person name="Cerqueira G."/>
            <person name="Feldgarden M."/>
            <person name="Courvalin P."/>
            <person name="Perichon B."/>
            <person name="Grillot-Courvalin C."/>
            <person name="Clermont D."/>
            <person name="Rocha E."/>
            <person name="Yoon E.-J."/>
            <person name="Nemec A."/>
            <person name="Walker B."/>
            <person name="Young S.K."/>
            <person name="Zeng Q."/>
            <person name="Gargeya S."/>
            <person name="Fitzgerald M."/>
            <person name="Haas B."/>
            <person name="Abouelleil A."/>
            <person name="Alvarado L."/>
            <person name="Arachchi H.M."/>
            <person name="Berlin A.M."/>
            <person name="Chapman S.B."/>
            <person name="Dewar J."/>
            <person name="Goldberg J."/>
            <person name="Griggs A."/>
            <person name="Gujja S."/>
            <person name="Hansen M."/>
            <person name="Howarth C."/>
            <person name="Imamovic A."/>
            <person name="Larimer J."/>
            <person name="McCowan C."/>
            <person name="Murphy C."/>
            <person name="Neiman D."/>
            <person name="Pearson M."/>
            <person name="Priest M."/>
            <person name="Roberts A."/>
            <person name="Saif S."/>
            <person name="Shea T."/>
            <person name="Sisk P."/>
            <person name="Sykes S."/>
            <person name="Wortman J."/>
            <person name="Nusbaum C."/>
            <person name="Birren B."/>
        </authorList>
    </citation>
    <scope>NUCLEOTIDE SEQUENCE [LARGE SCALE GENOMIC DNA]</scope>
    <source>
        <strain evidence="1 2">CIP 107464</strain>
    </source>
</reference>
<proteinExistence type="predicted"/>
<accession>N8ZF76</accession>
<name>N8ZF76_9GAMM</name>
<dbReference type="STRING" id="202952.GCA_000747725_02525"/>
<evidence type="ECO:0000313" key="2">
    <source>
        <dbReference type="Proteomes" id="UP000013117"/>
    </source>
</evidence>
<dbReference type="GeneID" id="84211045"/>
<dbReference type="HOGENOM" id="CLU_151103_0_0_6"/>
<keyword evidence="2" id="KW-1185">Reference proteome</keyword>
<dbReference type="RefSeq" id="WP_004868134.1">
    <property type="nucleotide sequence ID" value="NZ_ASYY01000010.1"/>
</dbReference>
<dbReference type="AlphaFoldDB" id="N8ZF76"/>
<dbReference type="EMBL" id="APPN01000080">
    <property type="protein sequence ID" value="ENV32394.1"/>
    <property type="molecule type" value="Genomic_DNA"/>
</dbReference>
<dbReference type="PATRIC" id="fig|1120926.3.peg.3677"/>
<evidence type="ECO:0000313" key="1">
    <source>
        <dbReference type="EMBL" id="ENV32394.1"/>
    </source>
</evidence>
<dbReference type="Proteomes" id="UP000013117">
    <property type="component" value="Unassembled WGS sequence"/>
</dbReference>
<organism evidence="1 2">
    <name type="scientific">Acinetobacter gerneri DSM 14967 = CIP 107464 = MTCC 9824</name>
    <dbReference type="NCBI Taxonomy" id="1120926"/>
    <lineage>
        <taxon>Bacteria</taxon>
        <taxon>Pseudomonadati</taxon>
        <taxon>Pseudomonadota</taxon>
        <taxon>Gammaproteobacteria</taxon>
        <taxon>Moraxellales</taxon>
        <taxon>Moraxellaceae</taxon>
        <taxon>Acinetobacter</taxon>
    </lineage>
</organism>
<protein>
    <submittedName>
        <fullName evidence="1">Uncharacterized protein</fullName>
    </submittedName>
</protein>
<comment type="caution">
    <text evidence="1">The sequence shown here is derived from an EMBL/GenBank/DDBJ whole genome shotgun (WGS) entry which is preliminary data.</text>
</comment>
<gene>
    <name evidence="1" type="ORF">F960_03793</name>
</gene>
<dbReference type="OrthoDB" id="6713561at2"/>
<sequence length="146" mass="17199">MKKRKLLLSLFCSLIFIVIIEYQKKTIYLTPEVTGYIYDSVTKKPLSNLSGHVGFFLPDNNTPNIKLDIDGRFTIKPIIESYYFIRPNVRKYSYIPPQIYIYLPNYQGKILDYSQFSWKQIPSESRGYSHFKKINVGIIYLDPEKP</sequence>